<reference evidence="3" key="2">
    <citation type="journal article" date="2009" name="Genome Res.">
        <title>Comparative genomic analyses of the human fungal pathogens Coccidioides and their relatives.</title>
        <authorList>
            <person name="Sharpton T.J."/>
            <person name="Stajich J.E."/>
            <person name="Rounsley S.D."/>
            <person name="Gardner M.J."/>
            <person name="Wortman J.R."/>
            <person name="Jordar V.S."/>
            <person name="Maiti R."/>
            <person name="Kodira C.D."/>
            <person name="Neafsey D.E."/>
            <person name="Zeng Q."/>
            <person name="Hung C.-Y."/>
            <person name="McMahan C."/>
            <person name="Muszewska A."/>
            <person name="Grynberg M."/>
            <person name="Mandel M.A."/>
            <person name="Kellner E.M."/>
            <person name="Barker B.M."/>
            <person name="Galgiani J.N."/>
            <person name="Orbach M.J."/>
            <person name="Kirkland T.N."/>
            <person name="Cole G.T."/>
            <person name="Henn M.R."/>
            <person name="Birren B.W."/>
            <person name="Taylor J.W."/>
        </authorList>
    </citation>
    <scope>NUCLEOTIDE SEQUENCE [LARGE SCALE GENOMIC DNA]</scope>
    <source>
        <strain evidence="3">RMSCC 3488</strain>
    </source>
</reference>
<feature type="compositionally biased region" description="Low complexity" evidence="1">
    <location>
        <begin position="240"/>
        <end position="252"/>
    </location>
</feature>
<reference evidence="3" key="3">
    <citation type="journal article" date="2010" name="Genome Res.">
        <title>Population genomic sequencing of Coccidioides fungi reveals recent hybridization and transposon control.</title>
        <authorList>
            <person name="Neafsey D.E."/>
            <person name="Barker B.M."/>
            <person name="Sharpton T.J."/>
            <person name="Stajich J.E."/>
            <person name="Park D.J."/>
            <person name="Whiston E."/>
            <person name="Hung C.-Y."/>
            <person name="McMahan C."/>
            <person name="White J."/>
            <person name="Sykes S."/>
            <person name="Heiman D."/>
            <person name="Young S."/>
            <person name="Zeng Q."/>
            <person name="Abouelleil A."/>
            <person name="Aftuck L."/>
            <person name="Bessette D."/>
            <person name="Brown A."/>
            <person name="FitzGerald M."/>
            <person name="Lui A."/>
            <person name="Macdonald J.P."/>
            <person name="Priest M."/>
            <person name="Orbach M.J."/>
            <person name="Galgiani J.N."/>
            <person name="Kirkland T.N."/>
            <person name="Cole G.T."/>
            <person name="Birren B.W."/>
            <person name="Henn M.R."/>
            <person name="Taylor J.W."/>
            <person name="Rounsley S.D."/>
        </authorList>
    </citation>
    <scope>NUCLEOTIDE SEQUENCE [LARGE SCALE GENOMIC DNA]</scope>
    <source>
        <strain evidence="3">RMSCC 3488</strain>
    </source>
</reference>
<dbReference type="Gene3D" id="2.160.20.80">
    <property type="entry name" value="E3 ubiquitin-protein ligase SopA"/>
    <property type="match status" value="1"/>
</dbReference>
<feature type="compositionally biased region" description="Basic and acidic residues" evidence="1">
    <location>
        <begin position="214"/>
        <end position="223"/>
    </location>
</feature>
<sequence length="337" mass="37462">MSSVPKARRSNVSGLTVTPDKWDYYPSIERSDVKSCSFTNLSSSTHIRHSKLNDVHVLSENGRGSYIERCDLSRCTISDSYIERSRLRDSRASHVGRMDRSTASRSEFVGAQTVERSSFQDSRVGGQTAVSRSEVKKCSLGGGSRVQDSVLDRVSLWDSTADRVVLKNCDVKDCKMSKTNLSGMVLRYGIWNNGDLVGRTSREHEVIATSLEEWNAREERDAEAGEQEGQVNSGDPPHQAVATAPTTSAPVSESRSPLTLHIETQKEIAPPSYTSLHAQEDADVRMRREGSLLHQTPTSDGFSDITELVDNDNTEYKNDARVQKRMVLPPPYEPVMH</sequence>
<evidence type="ECO:0000313" key="2">
    <source>
        <dbReference type="EMBL" id="KMM72110.1"/>
    </source>
</evidence>
<protein>
    <submittedName>
        <fullName evidence="2">Uncharacterized protein</fullName>
    </submittedName>
</protein>
<organism evidence="2 3">
    <name type="scientific">Coccidioides posadasii RMSCC 3488</name>
    <dbReference type="NCBI Taxonomy" id="454284"/>
    <lineage>
        <taxon>Eukaryota</taxon>
        <taxon>Fungi</taxon>
        <taxon>Dikarya</taxon>
        <taxon>Ascomycota</taxon>
        <taxon>Pezizomycotina</taxon>
        <taxon>Eurotiomycetes</taxon>
        <taxon>Eurotiomycetidae</taxon>
        <taxon>Onygenales</taxon>
        <taxon>Onygenaceae</taxon>
        <taxon>Coccidioides</taxon>
    </lineage>
</organism>
<feature type="region of interest" description="Disordered" evidence="1">
    <location>
        <begin position="213"/>
        <end position="256"/>
    </location>
</feature>
<dbReference type="SUPFAM" id="SSF141571">
    <property type="entry name" value="Pentapeptide repeat-like"/>
    <property type="match status" value="1"/>
</dbReference>
<name>A0A0J6FRS4_COCPO</name>
<evidence type="ECO:0000256" key="1">
    <source>
        <dbReference type="SAM" id="MobiDB-lite"/>
    </source>
</evidence>
<accession>A0A0J6FRS4</accession>
<dbReference type="EMBL" id="DS268113">
    <property type="protein sequence ID" value="KMM72110.1"/>
    <property type="molecule type" value="Genomic_DNA"/>
</dbReference>
<dbReference type="AlphaFoldDB" id="A0A0J6FRS4"/>
<dbReference type="VEuPathDB" id="FungiDB:CPAG_08409"/>
<evidence type="ECO:0000313" key="3">
    <source>
        <dbReference type="Proteomes" id="UP000054567"/>
    </source>
</evidence>
<dbReference type="Proteomes" id="UP000054567">
    <property type="component" value="Unassembled WGS sequence"/>
</dbReference>
<dbReference type="OrthoDB" id="4187970at2759"/>
<gene>
    <name evidence="2" type="ORF">CPAG_08409</name>
</gene>
<proteinExistence type="predicted"/>
<reference evidence="2 3" key="1">
    <citation type="submission" date="2007-06" db="EMBL/GenBank/DDBJ databases">
        <title>The Genome Sequence of Coccidioides posadasii RMSCC_3488.</title>
        <authorList>
            <consortium name="Coccidioides Genome Resources Consortium"/>
            <consortium name="The Broad Institute Genome Sequencing Platform"/>
            <person name="Henn M.R."/>
            <person name="Sykes S."/>
            <person name="Young S."/>
            <person name="Jaffe D."/>
            <person name="Berlin A."/>
            <person name="Alvarez P."/>
            <person name="Butler J."/>
            <person name="Gnerre S."/>
            <person name="Grabherr M."/>
            <person name="Mauceli E."/>
            <person name="Brockman W."/>
            <person name="Kodira C."/>
            <person name="Alvarado L."/>
            <person name="Zeng Q."/>
            <person name="Crawford M."/>
            <person name="Antoine C."/>
            <person name="Devon K."/>
            <person name="Galgiani J."/>
            <person name="Orsborn K."/>
            <person name="Lewis M.L."/>
            <person name="Nusbaum C."/>
            <person name="Galagan J."/>
            <person name="Birren B."/>
        </authorList>
    </citation>
    <scope>NUCLEOTIDE SEQUENCE [LARGE SCALE GENOMIC DNA]</scope>
    <source>
        <strain evidence="2 3">RMSCC 3488</strain>
    </source>
</reference>